<dbReference type="AlphaFoldDB" id="A0A0U4BNB4"/>
<dbReference type="KEGG" id="hyg:AUC43_07155"/>
<dbReference type="PRINTS" id="PR00045">
    <property type="entry name" value="SIGMA54FCT"/>
</dbReference>
<dbReference type="EMBL" id="CP013909">
    <property type="protein sequence ID" value="ALW84887.1"/>
    <property type="molecule type" value="Genomic_DNA"/>
</dbReference>
<evidence type="ECO:0000256" key="4">
    <source>
        <dbReference type="ARBA" id="ARBA00022695"/>
    </source>
</evidence>
<dbReference type="STRING" id="1411621.AUC43_07155"/>
<dbReference type="GO" id="GO:0003677">
    <property type="term" value="F:DNA binding"/>
    <property type="evidence" value="ECO:0007669"/>
    <property type="project" value="UniProtKB-KW"/>
</dbReference>
<evidence type="ECO:0000256" key="1">
    <source>
        <dbReference type="ARBA" id="ARBA00008798"/>
    </source>
</evidence>
<evidence type="ECO:0000256" key="6">
    <source>
        <dbReference type="ARBA" id="ARBA00023082"/>
    </source>
</evidence>
<keyword evidence="2" id="KW-0240">DNA-directed RNA polymerase</keyword>
<feature type="region of interest" description="Disordered" evidence="9">
    <location>
        <begin position="36"/>
        <end position="160"/>
    </location>
</feature>
<dbReference type="OrthoDB" id="9814402at2"/>
<keyword evidence="4" id="KW-0548">Nucleotidyltransferase</keyword>
<organism evidence="12 13">
    <name type="scientific">Hymenobacter sedentarius</name>
    <dbReference type="NCBI Taxonomy" id="1411621"/>
    <lineage>
        <taxon>Bacteria</taxon>
        <taxon>Pseudomonadati</taxon>
        <taxon>Bacteroidota</taxon>
        <taxon>Cytophagia</taxon>
        <taxon>Cytophagales</taxon>
        <taxon>Hymenobacteraceae</taxon>
        <taxon>Hymenobacter</taxon>
    </lineage>
</organism>
<dbReference type="GO" id="GO:0001216">
    <property type="term" value="F:DNA-binding transcription activator activity"/>
    <property type="evidence" value="ECO:0007669"/>
    <property type="project" value="InterPro"/>
</dbReference>
<dbReference type="PROSITE" id="PS50044">
    <property type="entry name" value="SIGMA54_3"/>
    <property type="match status" value="1"/>
</dbReference>
<dbReference type="Pfam" id="PF04552">
    <property type="entry name" value="Sigma54_DBD"/>
    <property type="match status" value="1"/>
</dbReference>
<dbReference type="InterPro" id="IPR038709">
    <property type="entry name" value="RpoN_core-bd_sf"/>
</dbReference>
<evidence type="ECO:0000256" key="2">
    <source>
        <dbReference type="ARBA" id="ARBA00022478"/>
    </source>
</evidence>
<evidence type="ECO:0000256" key="9">
    <source>
        <dbReference type="SAM" id="MobiDB-lite"/>
    </source>
</evidence>
<dbReference type="InterPro" id="IPR007046">
    <property type="entry name" value="RNA_pol_sigma_54_core-bd"/>
</dbReference>
<keyword evidence="13" id="KW-1185">Reference proteome</keyword>
<keyword evidence="7" id="KW-0238">DNA-binding</keyword>
<dbReference type="RefSeq" id="WP_068191429.1">
    <property type="nucleotide sequence ID" value="NZ_CP013909.1"/>
</dbReference>
<evidence type="ECO:0000259" key="11">
    <source>
        <dbReference type="Pfam" id="PF04963"/>
    </source>
</evidence>
<keyword evidence="8" id="KW-0804">Transcription</keyword>
<dbReference type="Pfam" id="PF04963">
    <property type="entry name" value="Sigma54_CBD"/>
    <property type="match status" value="1"/>
</dbReference>
<feature type="compositionally biased region" description="Acidic residues" evidence="9">
    <location>
        <begin position="46"/>
        <end position="87"/>
    </location>
</feature>
<dbReference type="InterPro" id="IPR007634">
    <property type="entry name" value="RNA_pol_sigma_54_DNA-bd"/>
</dbReference>
<dbReference type="GO" id="GO:0000428">
    <property type="term" value="C:DNA-directed RNA polymerase complex"/>
    <property type="evidence" value="ECO:0007669"/>
    <property type="project" value="UniProtKB-KW"/>
</dbReference>
<evidence type="ECO:0000256" key="5">
    <source>
        <dbReference type="ARBA" id="ARBA00023015"/>
    </source>
</evidence>
<evidence type="ECO:0000313" key="13">
    <source>
        <dbReference type="Proteomes" id="UP000059542"/>
    </source>
</evidence>
<proteinExistence type="inferred from homology"/>
<comment type="similarity">
    <text evidence="1">Belongs to the sigma-54 factor family.</text>
</comment>
<evidence type="ECO:0000313" key="12">
    <source>
        <dbReference type="EMBL" id="ALW84887.1"/>
    </source>
</evidence>
<dbReference type="PIRSF" id="PIRSF000774">
    <property type="entry name" value="RpoN"/>
    <property type="match status" value="1"/>
</dbReference>
<evidence type="ECO:0000256" key="7">
    <source>
        <dbReference type="ARBA" id="ARBA00023125"/>
    </source>
</evidence>
<dbReference type="InterPro" id="IPR000394">
    <property type="entry name" value="RNA_pol_sigma_54"/>
</dbReference>
<dbReference type="Pfam" id="PF00309">
    <property type="entry name" value="Sigma54_AID"/>
    <property type="match status" value="1"/>
</dbReference>
<keyword evidence="5" id="KW-0805">Transcription regulation</keyword>
<dbReference type="NCBIfam" id="TIGR02395">
    <property type="entry name" value="rpoN_sigma"/>
    <property type="match status" value="1"/>
</dbReference>
<dbReference type="GO" id="GO:0006352">
    <property type="term" value="P:DNA-templated transcription initiation"/>
    <property type="evidence" value="ECO:0007669"/>
    <property type="project" value="InterPro"/>
</dbReference>
<name>A0A0U4BNB4_9BACT</name>
<sequence>MQRLDLKQLLSQKLSPQQIQFIKLLQIPTAELETRIKEEMEVNPALEEDEADDEPEEMERDEDDSDDSDDPDASLDNDENTLDEDFDDRGADQEMADEMPEPELQPKDESPADSEAAPDNTDLDLSDYLNDDEIAGYKMQGDGPGEEEERDTPLADTSGSLMDSLLDQLHFADLDERQEAIGQQLIGSIDGDGYIRRDLSAIANDLAFSQNLEVTVTEIEAVLRVIQGFDPPGIGARDLPECLLLQLERRPQDEATTNAERILTETFDEFSKKHYPRIQQKLDLEDDELKEAINVILKLNPKPGGSGPSGLGKTQYLMPDFILTNDNGVFNLTLNARNAPELRVSPAYTEMFRTYDKAAKKDAKMKEAVTFVKQKLDSAKWFIDAIRQRQNTLLRTMNAIVELQRDFFAEGDEGKLKPMILKDIAQRIGMDISTVSRVANSKSIQTEFGIYPLKYFFSEGIATDSGEDASSREVKSILKELIGKESKERPLSDDKLEKMLNARGYNIARRTVAKYREQLNIPVARLRKEL</sequence>
<reference evidence="12 13" key="1">
    <citation type="submission" date="2015-12" db="EMBL/GenBank/DDBJ databases">
        <authorList>
            <person name="Shamseldin A."/>
            <person name="Moawad H."/>
            <person name="Abd El-Rahim W.M."/>
            <person name="Sadowsky M.J."/>
        </authorList>
    </citation>
    <scope>NUCLEOTIDE SEQUENCE [LARGE SCALE GENOMIC DNA]</scope>
    <source>
        <strain evidence="12 13">DG5B</strain>
    </source>
</reference>
<gene>
    <name evidence="12" type="ORF">AUC43_07155</name>
</gene>
<dbReference type="GO" id="GO:0016779">
    <property type="term" value="F:nucleotidyltransferase activity"/>
    <property type="evidence" value="ECO:0007669"/>
    <property type="project" value="UniProtKB-KW"/>
</dbReference>
<dbReference type="Gene3D" id="1.10.10.60">
    <property type="entry name" value="Homeodomain-like"/>
    <property type="match status" value="1"/>
</dbReference>
<dbReference type="GO" id="GO:0016987">
    <property type="term" value="F:sigma factor activity"/>
    <property type="evidence" value="ECO:0007669"/>
    <property type="project" value="UniProtKB-KW"/>
</dbReference>
<evidence type="ECO:0000256" key="8">
    <source>
        <dbReference type="ARBA" id="ARBA00023163"/>
    </source>
</evidence>
<dbReference type="Gene3D" id="1.10.10.1330">
    <property type="entry name" value="RNA polymerase sigma-54 factor, core-binding domain"/>
    <property type="match status" value="1"/>
</dbReference>
<dbReference type="PROSITE" id="PS00718">
    <property type="entry name" value="SIGMA54_2"/>
    <property type="match status" value="1"/>
</dbReference>
<keyword evidence="3" id="KW-0808">Transferase</keyword>
<accession>A0A0U4BNB4</accession>
<evidence type="ECO:0000259" key="10">
    <source>
        <dbReference type="Pfam" id="PF04552"/>
    </source>
</evidence>
<protein>
    <submittedName>
        <fullName evidence="12">RNA polymerase sigma-54 factor</fullName>
    </submittedName>
</protein>
<feature type="compositionally biased region" description="Acidic residues" evidence="9">
    <location>
        <begin position="121"/>
        <end position="134"/>
    </location>
</feature>
<dbReference type="PANTHER" id="PTHR32248">
    <property type="entry name" value="RNA POLYMERASE SIGMA-54 FACTOR"/>
    <property type="match status" value="1"/>
</dbReference>
<feature type="domain" description="RNA polymerase sigma factor 54 core-binding" evidence="11">
    <location>
        <begin position="155"/>
        <end position="348"/>
    </location>
</feature>
<feature type="domain" description="RNA polymerase sigma factor 54 DNA-binding" evidence="10">
    <location>
        <begin position="370"/>
        <end position="528"/>
    </location>
</feature>
<dbReference type="PANTHER" id="PTHR32248:SF4">
    <property type="entry name" value="RNA POLYMERASE SIGMA-54 FACTOR"/>
    <property type="match status" value="1"/>
</dbReference>
<evidence type="ECO:0000256" key="3">
    <source>
        <dbReference type="ARBA" id="ARBA00022679"/>
    </source>
</evidence>
<keyword evidence="6" id="KW-0731">Sigma factor</keyword>
<dbReference type="Proteomes" id="UP000059542">
    <property type="component" value="Chromosome"/>
</dbReference>